<evidence type="ECO:0000313" key="2">
    <source>
        <dbReference type="EMBL" id="KAG5534891.1"/>
    </source>
</evidence>
<organism evidence="2 3">
    <name type="scientific">Rhododendron griersonianum</name>
    <dbReference type="NCBI Taxonomy" id="479676"/>
    <lineage>
        <taxon>Eukaryota</taxon>
        <taxon>Viridiplantae</taxon>
        <taxon>Streptophyta</taxon>
        <taxon>Embryophyta</taxon>
        <taxon>Tracheophyta</taxon>
        <taxon>Spermatophyta</taxon>
        <taxon>Magnoliopsida</taxon>
        <taxon>eudicotyledons</taxon>
        <taxon>Gunneridae</taxon>
        <taxon>Pentapetalae</taxon>
        <taxon>asterids</taxon>
        <taxon>Ericales</taxon>
        <taxon>Ericaceae</taxon>
        <taxon>Ericoideae</taxon>
        <taxon>Rhodoreae</taxon>
        <taxon>Rhododendron</taxon>
    </lineage>
</organism>
<gene>
    <name evidence="2" type="ORF">RHGRI_022869</name>
</gene>
<dbReference type="EMBL" id="JACTNZ010000008">
    <property type="protein sequence ID" value="KAG5534891.1"/>
    <property type="molecule type" value="Genomic_DNA"/>
</dbReference>
<proteinExistence type="predicted"/>
<dbReference type="AlphaFoldDB" id="A0AAV6J128"/>
<dbReference type="InterPro" id="IPR004330">
    <property type="entry name" value="FAR1_DNA_bnd_dom"/>
</dbReference>
<sequence length="119" mass="13859">MLFYCRIVMEDTFSGEILEEGFVIVENPMDGFKDLEFSKKGKVHPIKSSSIMRPREPYIGLVFEEWEDAMSCYGAYAKRKGFSIRKNHTRRSLKDKLVIGVEFSCYREGFCLSSYEAKE</sequence>
<reference evidence="2" key="1">
    <citation type="submission" date="2020-08" db="EMBL/GenBank/DDBJ databases">
        <title>Plant Genome Project.</title>
        <authorList>
            <person name="Zhang R.-G."/>
        </authorList>
    </citation>
    <scope>NUCLEOTIDE SEQUENCE</scope>
    <source>
        <strain evidence="2">WSP0</strain>
        <tissue evidence="2">Leaf</tissue>
    </source>
</reference>
<dbReference type="PANTHER" id="PTHR46328:SF6">
    <property type="entry name" value="PROTEIN FAR1-RELATED SEQUENCE 5-LIKE"/>
    <property type="match status" value="1"/>
</dbReference>
<evidence type="ECO:0000259" key="1">
    <source>
        <dbReference type="Pfam" id="PF03101"/>
    </source>
</evidence>
<name>A0AAV6J128_9ERIC</name>
<feature type="domain" description="FAR1" evidence="1">
    <location>
        <begin position="73"/>
        <end position="114"/>
    </location>
</feature>
<dbReference type="PANTHER" id="PTHR46328">
    <property type="entry name" value="FAR-RED IMPAIRED RESPONSIVE (FAR1) FAMILY PROTEIN-RELATED"/>
    <property type="match status" value="1"/>
</dbReference>
<evidence type="ECO:0000313" key="3">
    <source>
        <dbReference type="Proteomes" id="UP000823749"/>
    </source>
</evidence>
<keyword evidence="3" id="KW-1185">Reference proteome</keyword>
<dbReference type="Proteomes" id="UP000823749">
    <property type="component" value="Chromosome 8"/>
</dbReference>
<accession>A0AAV6J128</accession>
<comment type="caution">
    <text evidence="2">The sequence shown here is derived from an EMBL/GenBank/DDBJ whole genome shotgun (WGS) entry which is preliminary data.</text>
</comment>
<dbReference type="Pfam" id="PF03101">
    <property type="entry name" value="FAR1"/>
    <property type="match status" value="1"/>
</dbReference>
<protein>
    <recommendedName>
        <fullName evidence="1">FAR1 domain-containing protein</fullName>
    </recommendedName>
</protein>